<dbReference type="RefSeq" id="WP_042127157.1">
    <property type="nucleotide sequence ID" value="NZ_FZOL01000024.1"/>
</dbReference>
<dbReference type="Proteomes" id="UP000198407">
    <property type="component" value="Unassembled WGS sequence"/>
</dbReference>
<dbReference type="OrthoDB" id="3239452at2"/>
<proteinExistence type="predicted"/>
<organism evidence="2 3">
    <name type="scientific">Pseudomonas japonica</name>
    <dbReference type="NCBI Taxonomy" id="256466"/>
    <lineage>
        <taxon>Bacteria</taxon>
        <taxon>Pseudomonadati</taxon>
        <taxon>Pseudomonadota</taxon>
        <taxon>Gammaproteobacteria</taxon>
        <taxon>Pseudomonadales</taxon>
        <taxon>Pseudomonadaceae</taxon>
        <taxon>Pseudomonas</taxon>
    </lineage>
</organism>
<evidence type="ECO:0000256" key="1">
    <source>
        <dbReference type="SAM" id="Phobius"/>
    </source>
</evidence>
<accession>A0A239JY98</accession>
<name>A0A239JY98_9PSED</name>
<protein>
    <recommendedName>
        <fullName evidence="4">Cobalamin adenosyltransferase</fullName>
    </recommendedName>
</protein>
<keyword evidence="1" id="KW-0472">Membrane</keyword>
<keyword evidence="1" id="KW-1133">Transmembrane helix</keyword>
<keyword evidence="1" id="KW-0812">Transmembrane</keyword>
<keyword evidence="3" id="KW-1185">Reference proteome</keyword>
<dbReference type="AlphaFoldDB" id="A0A239JY98"/>
<evidence type="ECO:0008006" key="4">
    <source>
        <dbReference type="Google" id="ProtNLM"/>
    </source>
</evidence>
<dbReference type="EMBL" id="FZOL01000024">
    <property type="protein sequence ID" value="SNT10967.1"/>
    <property type="molecule type" value="Genomic_DNA"/>
</dbReference>
<gene>
    <name evidence="2" type="ORF">SAMN05444352_12462</name>
</gene>
<reference evidence="3" key="1">
    <citation type="submission" date="2017-06" db="EMBL/GenBank/DDBJ databases">
        <authorList>
            <person name="Varghese N."/>
            <person name="Submissions S."/>
        </authorList>
    </citation>
    <scope>NUCLEOTIDE SEQUENCE [LARGE SCALE GENOMIC DNA]</scope>
    <source>
        <strain evidence="3">DSM 22348</strain>
    </source>
</reference>
<feature type="transmembrane region" description="Helical" evidence="1">
    <location>
        <begin position="421"/>
        <end position="442"/>
    </location>
</feature>
<sequence length="542" mass="60162">MHAAARDFPWAEELEKTVVTSLVTSFGLDFLLFQDKKGGEVDTIHNVRNGVWATDEAKQRYDKHIEAGYDDKPYHKHADYIATGAADKARQAAGTLHDPYRNTVMAAHEQRNLDHVISAREIHGDPGLDLAGLDGVNLANQSSNLQTTHESVNKSKNQTPIKEYLGELPRLISQNEATLSKDRERLSRLPRDTPQEQHKFRELEDKIRKTENKLTALKAVDAEGMLKRDAEARAAYDSQINHAYYSSTAFLQNSAIAARNAGIAMGTRQMLGMVMAEIWFELREQLPALLEKLKHQFSFEAFVDSITRSLKGIWARVQRRFSDFLVAFKDGAFAGILGSLTTTLFNILTTTQAMAIKIIREVWGQLVKAVKLMVFNPDQLSFVELCKAVTGLLSVGAATVVGSMAYAQLLPVCNFPFGAELAAFASALVTGVITLGLNYFLLHSGMAAKLWAFVESLTPHAGVIREFQAINAELDRYLLELGRLEFNLDVEELQLFAMELQACSDETQRGAVLQKAVEARGIELPFEMGNAASTRSWLASLV</sequence>
<evidence type="ECO:0000313" key="3">
    <source>
        <dbReference type="Proteomes" id="UP000198407"/>
    </source>
</evidence>
<feature type="transmembrane region" description="Helical" evidence="1">
    <location>
        <begin position="388"/>
        <end position="409"/>
    </location>
</feature>
<evidence type="ECO:0000313" key="2">
    <source>
        <dbReference type="EMBL" id="SNT10967.1"/>
    </source>
</evidence>
<dbReference type="STRING" id="1215104.GCA_000730585_01807"/>